<name>A0A2U1M9M3_ARTAN</name>
<protein>
    <recommendedName>
        <fullName evidence="4">ATPase, F1/V1/A1 complex, alpha/beta subunit, Zinc knuckle CX2CX4HX4C</fullName>
    </recommendedName>
</protein>
<proteinExistence type="predicted"/>
<dbReference type="EMBL" id="PKPP01006038">
    <property type="protein sequence ID" value="PWA57916.1"/>
    <property type="molecule type" value="Genomic_DNA"/>
</dbReference>
<evidence type="ECO:0000256" key="1">
    <source>
        <dbReference type="SAM" id="MobiDB-lite"/>
    </source>
</evidence>
<dbReference type="Proteomes" id="UP000245207">
    <property type="component" value="Unassembled WGS sequence"/>
</dbReference>
<dbReference type="PANTHER" id="PTHR31286:SF99">
    <property type="entry name" value="DUF4283 DOMAIN-CONTAINING PROTEIN"/>
    <property type="match status" value="1"/>
</dbReference>
<feature type="compositionally biased region" description="Basic and acidic residues" evidence="1">
    <location>
        <begin position="116"/>
        <end position="142"/>
    </location>
</feature>
<evidence type="ECO:0000313" key="3">
    <source>
        <dbReference type="Proteomes" id="UP000245207"/>
    </source>
</evidence>
<sequence length="161" mass="18374">MDQVTASMCQLGVGKTYYARILVEVDAAKELKSTVKIEYVDKDKNVKGSKEVLVEYEWKPKRCSHCKVFGHGNEKCGNRPRTVDELKEIEIAKEKELMQYKKNGQNRSYGPQVQRQEYRKREGGYDKGKGKATDEVNTHKDSSSGNKGDGTTYLCRIEKLD</sequence>
<reference evidence="2 3" key="1">
    <citation type="journal article" date="2018" name="Mol. Plant">
        <title>The genome of Artemisia annua provides insight into the evolution of Asteraceae family and artemisinin biosynthesis.</title>
        <authorList>
            <person name="Shen Q."/>
            <person name="Zhang L."/>
            <person name="Liao Z."/>
            <person name="Wang S."/>
            <person name="Yan T."/>
            <person name="Shi P."/>
            <person name="Liu M."/>
            <person name="Fu X."/>
            <person name="Pan Q."/>
            <person name="Wang Y."/>
            <person name="Lv Z."/>
            <person name="Lu X."/>
            <person name="Zhang F."/>
            <person name="Jiang W."/>
            <person name="Ma Y."/>
            <person name="Chen M."/>
            <person name="Hao X."/>
            <person name="Li L."/>
            <person name="Tang Y."/>
            <person name="Lv G."/>
            <person name="Zhou Y."/>
            <person name="Sun X."/>
            <person name="Brodelius P.E."/>
            <person name="Rose J.K.C."/>
            <person name="Tang K."/>
        </authorList>
    </citation>
    <scope>NUCLEOTIDE SEQUENCE [LARGE SCALE GENOMIC DNA]</scope>
    <source>
        <strain evidence="3">cv. Huhao1</strain>
        <tissue evidence="2">Leaf</tissue>
    </source>
</reference>
<dbReference type="InterPro" id="IPR040256">
    <property type="entry name" value="At4g02000-like"/>
</dbReference>
<organism evidence="2 3">
    <name type="scientific">Artemisia annua</name>
    <name type="common">Sweet wormwood</name>
    <dbReference type="NCBI Taxonomy" id="35608"/>
    <lineage>
        <taxon>Eukaryota</taxon>
        <taxon>Viridiplantae</taxon>
        <taxon>Streptophyta</taxon>
        <taxon>Embryophyta</taxon>
        <taxon>Tracheophyta</taxon>
        <taxon>Spermatophyta</taxon>
        <taxon>Magnoliopsida</taxon>
        <taxon>eudicotyledons</taxon>
        <taxon>Gunneridae</taxon>
        <taxon>Pentapetalae</taxon>
        <taxon>asterids</taxon>
        <taxon>campanulids</taxon>
        <taxon>Asterales</taxon>
        <taxon>Asteraceae</taxon>
        <taxon>Asteroideae</taxon>
        <taxon>Anthemideae</taxon>
        <taxon>Artemisiinae</taxon>
        <taxon>Artemisia</taxon>
    </lineage>
</organism>
<dbReference type="AlphaFoldDB" id="A0A2U1M9M3"/>
<gene>
    <name evidence="2" type="ORF">CTI12_AA380540</name>
</gene>
<keyword evidence="3" id="KW-1185">Reference proteome</keyword>
<dbReference type="PANTHER" id="PTHR31286">
    <property type="entry name" value="GLYCINE-RICH CELL WALL STRUCTURAL PROTEIN 1.8-LIKE"/>
    <property type="match status" value="1"/>
</dbReference>
<comment type="caution">
    <text evidence="2">The sequence shown here is derived from an EMBL/GenBank/DDBJ whole genome shotgun (WGS) entry which is preliminary data.</text>
</comment>
<dbReference type="OrthoDB" id="1738329at2759"/>
<evidence type="ECO:0000313" key="2">
    <source>
        <dbReference type="EMBL" id="PWA57916.1"/>
    </source>
</evidence>
<evidence type="ECO:0008006" key="4">
    <source>
        <dbReference type="Google" id="ProtNLM"/>
    </source>
</evidence>
<feature type="compositionally biased region" description="Polar residues" evidence="1">
    <location>
        <begin position="102"/>
        <end position="115"/>
    </location>
</feature>
<accession>A0A2U1M9M3</accession>
<feature type="region of interest" description="Disordered" evidence="1">
    <location>
        <begin position="100"/>
        <end position="151"/>
    </location>
</feature>